<name>A0ABY9RJF0_9BURK</name>
<organism evidence="2 3">
    <name type="scientific">Undibacterium cyanobacteriorum</name>
    <dbReference type="NCBI Taxonomy" id="3073561"/>
    <lineage>
        <taxon>Bacteria</taxon>
        <taxon>Pseudomonadati</taxon>
        <taxon>Pseudomonadota</taxon>
        <taxon>Betaproteobacteria</taxon>
        <taxon>Burkholderiales</taxon>
        <taxon>Oxalobacteraceae</taxon>
        <taxon>Undibacterium</taxon>
    </lineage>
</organism>
<gene>
    <name evidence="2" type="ORF">RF679_03390</name>
</gene>
<keyword evidence="3" id="KW-1185">Reference proteome</keyword>
<keyword evidence="1" id="KW-0732">Signal</keyword>
<dbReference type="Proteomes" id="UP001181355">
    <property type="component" value="Chromosome"/>
</dbReference>
<proteinExistence type="predicted"/>
<feature type="chain" id="PRO_5046762897" evidence="1">
    <location>
        <begin position="23"/>
        <end position="302"/>
    </location>
</feature>
<evidence type="ECO:0000313" key="2">
    <source>
        <dbReference type="EMBL" id="WMW81335.1"/>
    </source>
</evidence>
<evidence type="ECO:0000256" key="1">
    <source>
        <dbReference type="SAM" id="SignalP"/>
    </source>
</evidence>
<accession>A0ABY9RJF0</accession>
<feature type="signal peptide" evidence="1">
    <location>
        <begin position="1"/>
        <end position="22"/>
    </location>
</feature>
<reference evidence="2" key="1">
    <citation type="submission" date="2023-09" db="EMBL/GenBank/DDBJ databases">
        <title>Undibacterium sp. 20NA77.5 isolated from freshwater.</title>
        <authorList>
            <person name="Le V."/>
            <person name="Ko S.-R."/>
            <person name="Ahn C.-Y."/>
            <person name="Oh H.-M."/>
        </authorList>
    </citation>
    <scope>NUCLEOTIDE SEQUENCE</scope>
    <source>
        <strain evidence="2">20NA77.5</strain>
    </source>
</reference>
<protein>
    <submittedName>
        <fullName evidence="2">Uncharacterized protein</fullName>
    </submittedName>
</protein>
<sequence>MPKSLLLFLMAYVLNFNAHVQAQNTRFINTNNFDFHAVYGSISEFAAPHTSASVTPRKYEAAIEISDALRLGIYFDNGWKVVETRENLFQADSFTGRRLKFPPELENQFITCFEKEVCPNVVSSDLLAKIEEVGKPETDTYGLQFDRDFFAVLKKNNFFENKFAVVDLQSGRFINIGKYGRKYAFSANLQSILYADCEKDKVRCTVRMQSLRETQDFTALVLPFQIEDMQVSGNRLRLLVKHAHNDRQGFFDRALAWMGHPNTYYDWSLVEVNLHDLKQTEYPLHKNSANSWGRFICKWCDR</sequence>
<evidence type="ECO:0000313" key="3">
    <source>
        <dbReference type="Proteomes" id="UP001181355"/>
    </source>
</evidence>
<dbReference type="EMBL" id="CP133720">
    <property type="protein sequence ID" value="WMW81335.1"/>
    <property type="molecule type" value="Genomic_DNA"/>
</dbReference>
<dbReference type="RefSeq" id="WP_309482815.1">
    <property type="nucleotide sequence ID" value="NZ_CP133720.1"/>
</dbReference>